<dbReference type="AlphaFoldDB" id="A0A7W4TQS2"/>
<keyword evidence="4 7" id="KW-1133">Transmembrane helix</keyword>
<dbReference type="InterPro" id="IPR001123">
    <property type="entry name" value="LeuE-type"/>
</dbReference>
<sequence>MSLDALLAFAAPCLLLELTPGPNTFLVLRHSLHGARTGALTALGSAAGALVWAGAVAVGLAALLEQSADAYRLLKILGGLYLVHLGVRAFRSSRRARNRHGLGATPGPPGMHDASTPAADTSTGSTPAVRASAAFGAGLLSCVLNPKVGLFFLAVVPQFVPAGAGVRGALLLGVIEAGVALSYLLVLAALAARAVTWLRRPAVTRALERTSAAVLTAFGIGTIAAAR</sequence>
<gene>
    <name evidence="8" type="ORF">FHR75_004166</name>
</gene>
<evidence type="ECO:0000256" key="5">
    <source>
        <dbReference type="ARBA" id="ARBA00023136"/>
    </source>
</evidence>
<proteinExistence type="predicted"/>
<accession>A0A7W4TQS2</accession>
<evidence type="ECO:0000256" key="3">
    <source>
        <dbReference type="ARBA" id="ARBA00022692"/>
    </source>
</evidence>
<dbReference type="GO" id="GO:0015171">
    <property type="term" value="F:amino acid transmembrane transporter activity"/>
    <property type="evidence" value="ECO:0007669"/>
    <property type="project" value="TreeGrafter"/>
</dbReference>
<dbReference type="RefSeq" id="WP_183392929.1">
    <property type="nucleotide sequence ID" value="NZ_JACHVY010000006.1"/>
</dbReference>
<keyword evidence="5 7" id="KW-0472">Membrane</keyword>
<dbReference type="Proteomes" id="UP000533269">
    <property type="component" value="Unassembled WGS sequence"/>
</dbReference>
<feature type="transmembrane region" description="Helical" evidence="7">
    <location>
        <begin position="168"/>
        <end position="192"/>
    </location>
</feature>
<dbReference type="PANTHER" id="PTHR30086">
    <property type="entry name" value="ARGININE EXPORTER PROTEIN ARGO"/>
    <property type="match status" value="1"/>
</dbReference>
<protein>
    <submittedName>
        <fullName evidence="8">Threonine/homoserine/homoserine lactone efflux protein</fullName>
    </submittedName>
</protein>
<evidence type="ECO:0000256" key="2">
    <source>
        <dbReference type="ARBA" id="ARBA00022475"/>
    </source>
</evidence>
<reference evidence="8 9" key="2">
    <citation type="submission" date="2020-08" db="EMBL/GenBank/DDBJ databases">
        <authorList>
            <person name="Partida-Martinez L."/>
            <person name="Huntemann M."/>
            <person name="Clum A."/>
            <person name="Wang J."/>
            <person name="Palaniappan K."/>
            <person name="Ritter S."/>
            <person name="Chen I.-M."/>
            <person name="Stamatis D."/>
            <person name="Reddy T."/>
            <person name="O'Malley R."/>
            <person name="Daum C."/>
            <person name="Shapiro N."/>
            <person name="Ivanova N."/>
            <person name="Kyrpides N."/>
            <person name="Woyke T."/>
        </authorList>
    </citation>
    <scope>NUCLEOTIDE SEQUENCE [LARGE SCALE GENOMIC DNA]</scope>
    <source>
        <strain evidence="8 9">AS2.23</strain>
    </source>
</reference>
<evidence type="ECO:0000313" key="8">
    <source>
        <dbReference type="EMBL" id="MBB2903324.1"/>
    </source>
</evidence>
<feature type="transmembrane region" description="Helical" evidence="7">
    <location>
        <begin position="133"/>
        <end position="156"/>
    </location>
</feature>
<dbReference type="PIRSF" id="PIRSF006324">
    <property type="entry name" value="LeuE"/>
    <property type="match status" value="1"/>
</dbReference>
<keyword evidence="2" id="KW-1003">Cell membrane</keyword>
<comment type="subcellular location">
    <subcellularLocation>
        <location evidence="1">Cell membrane</location>
        <topology evidence="1">Multi-pass membrane protein</topology>
    </subcellularLocation>
</comment>
<evidence type="ECO:0000256" key="1">
    <source>
        <dbReference type="ARBA" id="ARBA00004651"/>
    </source>
</evidence>
<evidence type="ECO:0000256" key="7">
    <source>
        <dbReference type="SAM" id="Phobius"/>
    </source>
</evidence>
<dbReference type="GO" id="GO:0005886">
    <property type="term" value="C:plasma membrane"/>
    <property type="evidence" value="ECO:0007669"/>
    <property type="project" value="UniProtKB-SubCell"/>
</dbReference>
<evidence type="ECO:0000256" key="6">
    <source>
        <dbReference type="SAM" id="MobiDB-lite"/>
    </source>
</evidence>
<feature type="transmembrane region" description="Helical" evidence="7">
    <location>
        <begin position="70"/>
        <end position="90"/>
    </location>
</feature>
<evidence type="ECO:0000256" key="4">
    <source>
        <dbReference type="ARBA" id="ARBA00022989"/>
    </source>
</evidence>
<feature type="transmembrane region" description="Helical" evidence="7">
    <location>
        <begin position="6"/>
        <end position="28"/>
    </location>
</feature>
<dbReference type="PANTHER" id="PTHR30086:SF20">
    <property type="entry name" value="ARGININE EXPORTER PROTEIN ARGO-RELATED"/>
    <property type="match status" value="1"/>
</dbReference>
<feature type="transmembrane region" description="Helical" evidence="7">
    <location>
        <begin position="40"/>
        <end position="64"/>
    </location>
</feature>
<comment type="caution">
    <text evidence="8">The sequence shown here is derived from an EMBL/GenBank/DDBJ whole genome shotgun (WGS) entry which is preliminary data.</text>
</comment>
<dbReference type="EMBL" id="JACHVY010000006">
    <property type="protein sequence ID" value="MBB2903324.1"/>
    <property type="molecule type" value="Genomic_DNA"/>
</dbReference>
<evidence type="ECO:0000313" key="9">
    <source>
        <dbReference type="Proteomes" id="UP000533269"/>
    </source>
</evidence>
<keyword evidence="3 7" id="KW-0812">Transmembrane</keyword>
<feature type="region of interest" description="Disordered" evidence="6">
    <location>
        <begin position="98"/>
        <end position="125"/>
    </location>
</feature>
<organism evidence="8 9">
    <name type="scientific">Kineococcus radiotolerans</name>
    <dbReference type="NCBI Taxonomy" id="131568"/>
    <lineage>
        <taxon>Bacteria</taxon>
        <taxon>Bacillati</taxon>
        <taxon>Actinomycetota</taxon>
        <taxon>Actinomycetes</taxon>
        <taxon>Kineosporiales</taxon>
        <taxon>Kineosporiaceae</taxon>
        <taxon>Kineococcus</taxon>
    </lineage>
</organism>
<name>A0A7W4TQS2_KINRA</name>
<dbReference type="Pfam" id="PF01810">
    <property type="entry name" value="LysE"/>
    <property type="match status" value="1"/>
</dbReference>
<reference evidence="8 9" key="1">
    <citation type="submission" date="2020-08" db="EMBL/GenBank/DDBJ databases">
        <title>The Agave Microbiome: Exploring the role of microbial communities in plant adaptations to desert environments.</title>
        <authorList>
            <person name="Partida-Martinez L.P."/>
        </authorList>
    </citation>
    <scope>NUCLEOTIDE SEQUENCE [LARGE SCALE GENOMIC DNA]</scope>
    <source>
        <strain evidence="8 9">AS2.23</strain>
    </source>
</reference>